<evidence type="ECO:0000313" key="3">
    <source>
        <dbReference type="Proteomes" id="UP000188354"/>
    </source>
</evidence>
<feature type="region of interest" description="Disordered" evidence="1">
    <location>
        <begin position="1"/>
        <end position="27"/>
    </location>
</feature>
<name>A0A4P1RJB9_LUPAN</name>
<keyword evidence="3" id="KW-1185">Reference proteome</keyword>
<protein>
    <submittedName>
        <fullName evidence="2">Uncharacterized protein</fullName>
    </submittedName>
</protein>
<dbReference type="AlphaFoldDB" id="A0A4P1RJB9"/>
<evidence type="ECO:0000256" key="1">
    <source>
        <dbReference type="SAM" id="MobiDB-lite"/>
    </source>
</evidence>
<evidence type="ECO:0000313" key="2">
    <source>
        <dbReference type="EMBL" id="OIW12237.1"/>
    </source>
</evidence>
<proteinExistence type="predicted"/>
<organism evidence="2 3">
    <name type="scientific">Lupinus angustifolius</name>
    <name type="common">Narrow-leaved blue lupine</name>
    <dbReference type="NCBI Taxonomy" id="3871"/>
    <lineage>
        <taxon>Eukaryota</taxon>
        <taxon>Viridiplantae</taxon>
        <taxon>Streptophyta</taxon>
        <taxon>Embryophyta</taxon>
        <taxon>Tracheophyta</taxon>
        <taxon>Spermatophyta</taxon>
        <taxon>Magnoliopsida</taxon>
        <taxon>eudicotyledons</taxon>
        <taxon>Gunneridae</taxon>
        <taxon>Pentapetalae</taxon>
        <taxon>rosids</taxon>
        <taxon>fabids</taxon>
        <taxon>Fabales</taxon>
        <taxon>Fabaceae</taxon>
        <taxon>Papilionoideae</taxon>
        <taxon>50 kb inversion clade</taxon>
        <taxon>genistoids sensu lato</taxon>
        <taxon>core genistoids</taxon>
        <taxon>Genisteae</taxon>
        <taxon>Lupinus</taxon>
    </lineage>
</organism>
<accession>A0A4P1RJB9</accession>
<dbReference type="Gramene" id="OIW12237">
    <property type="protein sequence ID" value="OIW12237"/>
    <property type="gene ID" value="TanjilG_06026"/>
</dbReference>
<gene>
    <name evidence="2" type="ORF">TanjilG_06026</name>
</gene>
<sequence length="139" mass="16141">MVLRRMMSQNHDPTSMEKRAKQSCSGEQELDKYKLIHEESSEIGCMIEQACTRHKWMHHFQQLSSNMVHHNFTNIEQHHPLDLSDNNQSVMLIQFAKVTQVNTLQILDKEQDSISSSYYNIHKSRLESSNVGPIKAFVA</sequence>
<reference evidence="2 3" key="1">
    <citation type="journal article" date="2017" name="Plant Biotechnol. J.">
        <title>A comprehensive draft genome sequence for lupin (Lupinus angustifolius), an emerging health food: insights into plant-microbe interactions and legume evolution.</title>
        <authorList>
            <person name="Hane J.K."/>
            <person name="Ming Y."/>
            <person name="Kamphuis L.G."/>
            <person name="Nelson M.N."/>
            <person name="Garg G."/>
            <person name="Atkins C.A."/>
            <person name="Bayer P.E."/>
            <person name="Bravo A."/>
            <person name="Bringans S."/>
            <person name="Cannon S."/>
            <person name="Edwards D."/>
            <person name="Foley R."/>
            <person name="Gao L.L."/>
            <person name="Harrison M.J."/>
            <person name="Huang W."/>
            <person name="Hurgobin B."/>
            <person name="Li S."/>
            <person name="Liu C.W."/>
            <person name="McGrath A."/>
            <person name="Morahan G."/>
            <person name="Murray J."/>
            <person name="Weller J."/>
            <person name="Jian J."/>
            <person name="Singh K.B."/>
        </authorList>
    </citation>
    <scope>NUCLEOTIDE SEQUENCE [LARGE SCALE GENOMIC DNA]</scope>
    <source>
        <strain evidence="3">cv. Tanjil</strain>
        <tissue evidence="2">Whole plant</tissue>
    </source>
</reference>
<dbReference type="EMBL" id="CM007365">
    <property type="protein sequence ID" value="OIW12237.1"/>
    <property type="molecule type" value="Genomic_DNA"/>
</dbReference>
<dbReference type="Proteomes" id="UP000188354">
    <property type="component" value="Chromosome LG05"/>
</dbReference>